<dbReference type="Proteomes" id="UP000095286">
    <property type="component" value="Unplaced"/>
</dbReference>
<dbReference type="WBParaSite" id="RSKR_0000375900.1">
    <property type="protein sequence ID" value="RSKR_0000375900.1"/>
    <property type="gene ID" value="RSKR_0000375900"/>
</dbReference>
<evidence type="ECO:0000313" key="2">
    <source>
        <dbReference type="WBParaSite" id="RSKR_0000375900.1"/>
    </source>
</evidence>
<reference evidence="2" key="1">
    <citation type="submission" date="2016-11" db="UniProtKB">
        <authorList>
            <consortium name="WormBaseParasite"/>
        </authorList>
    </citation>
    <scope>IDENTIFICATION</scope>
    <source>
        <strain evidence="2">KR3021</strain>
    </source>
</reference>
<accession>A0AC35TS78</accession>
<protein>
    <submittedName>
        <fullName evidence="2">GDP-Man:Man(3)GlcNAc(2)-PP-Dol alpha-1,2-mannosyltransferase</fullName>
    </submittedName>
</protein>
<sequence>MIDTMGYPTVLPLFKLIGGSKVGCYVHYPTISTDMISLVEKRHTTYNNSGWISESSVFSFIKLWYYKIFALYYRFCGYTTDVVMVNGSWTESHVRSLWKREVAKVFPPCDTTKFLELVNSSEALLEEKKIVQVLSIGQIRPEKNHKLQLDAFNLAREKLNDSSIHLKLVIAGGCRHEDDIARAQDLKDYANKLGIEENVEWKLNCPFNELLACMSESLIGIHSMWNEHFGISVVEQIAGGNVMISHNSGGPMMDIVVDAHPATDSKGFLCETVEEYAEAIVRVINLSKQERHGIVIRAKEQSTRVEMKVFSILIFHKNEPDNKVKLMKTEMDLSSFGLFQRNTVRDFMQFTSKLFIERSTIPSRSSVKEQEYWCHAYVRSDGLSGVCITDDEYQQRVAFTMLSKVLEDFLSHVPESKWATVTKTDDCKYEGLKAHLTRWQNPSEADALTKVQEEVEETKIVLHETINSILTRGEKLDDIIKASEDLSEQSKMFFTTAKKMNKCCSWT</sequence>
<organism evidence="1 2">
    <name type="scientific">Rhabditophanes sp. KR3021</name>
    <dbReference type="NCBI Taxonomy" id="114890"/>
    <lineage>
        <taxon>Eukaryota</taxon>
        <taxon>Metazoa</taxon>
        <taxon>Ecdysozoa</taxon>
        <taxon>Nematoda</taxon>
        <taxon>Chromadorea</taxon>
        <taxon>Rhabditida</taxon>
        <taxon>Tylenchina</taxon>
        <taxon>Panagrolaimomorpha</taxon>
        <taxon>Strongyloidoidea</taxon>
        <taxon>Alloionematidae</taxon>
        <taxon>Rhabditophanes</taxon>
    </lineage>
</organism>
<name>A0AC35TS78_9BILA</name>
<evidence type="ECO:0000313" key="1">
    <source>
        <dbReference type="Proteomes" id="UP000095286"/>
    </source>
</evidence>
<proteinExistence type="predicted"/>